<evidence type="ECO:0000313" key="2">
    <source>
        <dbReference type="Proteomes" id="UP000191988"/>
    </source>
</evidence>
<evidence type="ECO:0000313" key="1">
    <source>
        <dbReference type="EMBL" id="CUX61801.1"/>
    </source>
</evidence>
<organism evidence="1 2">
    <name type="scientific">Agrobacterium tomkonis CFBP 6623</name>
    <dbReference type="NCBI Taxonomy" id="1183432"/>
    <lineage>
        <taxon>Bacteria</taxon>
        <taxon>Pseudomonadati</taxon>
        <taxon>Pseudomonadota</taxon>
        <taxon>Alphaproteobacteria</taxon>
        <taxon>Hyphomicrobiales</taxon>
        <taxon>Rhizobiaceae</taxon>
        <taxon>Rhizobium/Agrobacterium group</taxon>
        <taxon>Agrobacterium</taxon>
        <taxon>Agrobacterium tumefaciens complex</taxon>
    </lineage>
</organism>
<dbReference type="AlphaFoldDB" id="A0A1S7S3C7"/>
<dbReference type="STRING" id="1183432.AGR3A_Lc180164"/>
<proteinExistence type="predicted"/>
<reference evidence="2" key="1">
    <citation type="submission" date="2016-01" db="EMBL/GenBank/DDBJ databases">
        <authorList>
            <person name="Regsiter A."/>
            <person name="william w."/>
        </authorList>
    </citation>
    <scope>NUCLEOTIDE SEQUENCE [LARGE SCALE GENOMIC DNA]</scope>
    <source>
        <strain evidence="2">CFBP 6623</strain>
    </source>
</reference>
<dbReference type="EMBL" id="FBWK01000054">
    <property type="protein sequence ID" value="CUX61801.1"/>
    <property type="molecule type" value="Genomic_DNA"/>
</dbReference>
<gene>
    <name evidence="1" type="ORF">AGR3A_Lc180164</name>
</gene>
<name>A0A1S7S3C7_9HYPH</name>
<accession>A0A1S7S3C7</accession>
<dbReference type="Proteomes" id="UP000191988">
    <property type="component" value="Unassembled WGS sequence"/>
</dbReference>
<sequence>MRKNVLSWYDPDKFKVFFVAISASTADGLLLPSAQRTSNRCRTGFSAGRENAGVH</sequence>
<protein>
    <submittedName>
        <fullName evidence="1">Uncharacterized protein</fullName>
    </submittedName>
</protein>
<keyword evidence="2" id="KW-1185">Reference proteome</keyword>